<evidence type="ECO:0000256" key="8">
    <source>
        <dbReference type="SAM" id="SignalP"/>
    </source>
</evidence>
<dbReference type="PROSITE" id="PS00026">
    <property type="entry name" value="CHIT_BIND_I_1"/>
    <property type="match status" value="1"/>
</dbReference>
<dbReference type="OrthoDB" id="5985073at2759"/>
<evidence type="ECO:0000256" key="3">
    <source>
        <dbReference type="ARBA" id="ARBA00022723"/>
    </source>
</evidence>
<keyword evidence="11" id="KW-1185">Reference proteome</keyword>
<evidence type="ECO:0000259" key="9">
    <source>
        <dbReference type="PROSITE" id="PS50941"/>
    </source>
</evidence>
<dbReference type="Pfam" id="PF00187">
    <property type="entry name" value="Chitin_bind_1"/>
    <property type="match status" value="1"/>
</dbReference>
<keyword evidence="6" id="KW-0119">Carbohydrate metabolism</keyword>
<keyword evidence="3" id="KW-0479">Metal-binding</keyword>
<organism evidence="10 11">
    <name type="scientific">Neocallimastix californiae</name>
    <dbReference type="NCBI Taxonomy" id="1754190"/>
    <lineage>
        <taxon>Eukaryota</taxon>
        <taxon>Fungi</taxon>
        <taxon>Fungi incertae sedis</taxon>
        <taxon>Chytridiomycota</taxon>
        <taxon>Chytridiomycota incertae sedis</taxon>
        <taxon>Neocallimastigomycetes</taxon>
        <taxon>Neocallimastigales</taxon>
        <taxon>Neocallimastigaceae</taxon>
        <taxon>Neocallimastix</taxon>
    </lineage>
</organism>
<comment type="caution">
    <text evidence="10">The sequence shown here is derived from an EMBL/GenBank/DDBJ whole genome shotgun (WGS) entry which is preliminary data.</text>
</comment>
<dbReference type="InterPro" id="IPR036861">
    <property type="entry name" value="Endochitinase-like_sf"/>
</dbReference>
<feature type="chain" id="PRO_5012485901" description="Chitin-binding type-1 domain-containing protein" evidence="8">
    <location>
        <begin position="20"/>
        <end position="204"/>
    </location>
</feature>
<sequence length="204" mass="24158">MYLFKILLILTLSANTIFSSPLSSIADGNLNEEYETTLTKRSHWNNDFNSKIFDDMRKELENNPIYDDMRKEMENNPIYDEMRKDMENNPIYDEMRKEIENNSIYDDMRKDMETNPIYDDMRKDMETNPIYDDMRRELEEKQKKTKTTAKKQAIPTILSSDKCGSKNDGIYMCKRNYCCSKYGYCGKSSAYCDSGCQSRYGKCW</sequence>
<dbReference type="GO" id="GO:0046872">
    <property type="term" value="F:metal ion binding"/>
    <property type="evidence" value="ECO:0007669"/>
    <property type="project" value="UniProtKB-KW"/>
</dbReference>
<dbReference type="InterPro" id="IPR001002">
    <property type="entry name" value="Chitin-bd_1"/>
</dbReference>
<evidence type="ECO:0000256" key="6">
    <source>
        <dbReference type="ARBA" id="ARBA00023277"/>
    </source>
</evidence>
<dbReference type="PROSITE" id="PS50941">
    <property type="entry name" value="CHIT_BIND_I_2"/>
    <property type="match status" value="1"/>
</dbReference>
<evidence type="ECO:0000256" key="5">
    <source>
        <dbReference type="ARBA" id="ARBA00022801"/>
    </source>
</evidence>
<dbReference type="GO" id="GO:0016787">
    <property type="term" value="F:hydrolase activity"/>
    <property type="evidence" value="ECO:0007669"/>
    <property type="project" value="UniProtKB-KW"/>
</dbReference>
<comment type="caution">
    <text evidence="7">Lacks conserved residue(s) required for the propagation of feature annotation.</text>
</comment>
<evidence type="ECO:0000256" key="4">
    <source>
        <dbReference type="ARBA" id="ARBA00022729"/>
    </source>
</evidence>
<dbReference type="GO" id="GO:0008061">
    <property type="term" value="F:chitin binding"/>
    <property type="evidence" value="ECO:0007669"/>
    <property type="project" value="UniProtKB-UniRule"/>
</dbReference>
<proteinExistence type="predicted"/>
<dbReference type="SMART" id="SM00270">
    <property type="entry name" value="ChtBD1"/>
    <property type="match status" value="1"/>
</dbReference>
<keyword evidence="4 8" id="KW-0732">Signal</keyword>
<dbReference type="SUPFAM" id="SSF57016">
    <property type="entry name" value="Plant lectins/antimicrobial peptides"/>
    <property type="match status" value="1"/>
</dbReference>
<feature type="signal peptide" evidence="8">
    <location>
        <begin position="1"/>
        <end position="19"/>
    </location>
</feature>
<keyword evidence="2 7" id="KW-0147">Chitin-binding</keyword>
<evidence type="ECO:0000256" key="1">
    <source>
        <dbReference type="ARBA" id="ARBA00001941"/>
    </source>
</evidence>
<keyword evidence="5" id="KW-0378">Hydrolase</keyword>
<dbReference type="PANTHER" id="PTHR46471:SF2">
    <property type="entry name" value="CHITIN DEACETYLASE-RELATED"/>
    <property type="match status" value="1"/>
</dbReference>
<evidence type="ECO:0000256" key="7">
    <source>
        <dbReference type="PROSITE-ProRule" id="PRU00261"/>
    </source>
</evidence>
<dbReference type="AlphaFoldDB" id="A0A1Y1YKL4"/>
<dbReference type="CDD" id="cd11618">
    <property type="entry name" value="ChtBD1_1"/>
    <property type="match status" value="1"/>
</dbReference>
<dbReference type="InterPro" id="IPR018371">
    <property type="entry name" value="Chitin-binding_1_CS"/>
</dbReference>
<dbReference type="Proteomes" id="UP000193920">
    <property type="component" value="Unassembled WGS sequence"/>
</dbReference>
<dbReference type="Gene3D" id="3.30.60.10">
    <property type="entry name" value="Endochitinase-like"/>
    <property type="match status" value="1"/>
</dbReference>
<name>A0A1Y1YKL4_9FUNG</name>
<evidence type="ECO:0000313" key="10">
    <source>
        <dbReference type="EMBL" id="ORX98134.1"/>
    </source>
</evidence>
<dbReference type="EMBL" id="MCOG01000574">
    <property type="protein sequence ID" value="ORX98134.1"/>
    <property type="molecule type" value="Genomic_DNA"/>
</dbReference>
<evidence type="ECO:0000256" key="2">
    <source>
        <dbReference type="ARBA" id="ARBA00022669"/>
    </source>
</evidence>
<evidence type="ECO:0000313" key="11">
    <source>
        <dbReference type="Proteomes" id="UP000193920"/>
    </source>
</evidence>
<reference evidence="10 11" key="1">
    <citation type="submission" date="2016-08" db="EMBL/GenBank/DDBJ databases">
        <title>A Parts List for Fungal Cellulosomes Revealed by Comparative Genomics.</title>
        <authorList>
            <consortium name="DOE Joint Genome Institute"/>
            <person name="Haitjema C.H."/>
            <person name="Gilmore S.P."/>
            <person name="Henske J.K."/>
            <person name="Solomon K.V."/>
            <person name="De Groot R."/>
            <person name="Kuo A."/>
            <person name="Mondo S.J."/>
            <person name="Salamov A.A."/>
            <person name="Labutti K."/>
            <person name="Zhao Z."/>
            <person name="Chiniquy J."/>
            <person name="Barry K."/>
            <person name="Brewer H.M."/>
            <person name="Purvine S.O."/>
            <person name="Wright A.T."/>
            <person name="Boxma B."/>
            <person name="Van Alen T."/>
            <person name="Hackstein J.H."/>
            <person name="Baker S.E."/>
            <person name="Grigoriev I.V."/>
            <person name="O'Malley M.A."/>
        </authorList>
    </citation>
    <scope>NUCLEOTIDE SEQUENCE [LARGE SCALE GENOMIC DNA]</scope>
    <source>
        <strain evidence="10 11">G1</strain>
    </source>
</reference>
<dbReference type="STRING" id="1754190.A0A1Y1YKL4"/>
<comment type="cofactor">
    <cofactor evidence="1">
        <name>Co(2+)</name>
        <dbReference type="ChEBI" id="CHEBI:48828"/>
    </cofactor>
</comment>
<dbReference type="PANTHER" id="PTHR46471">
    <property type="entry name" value="CHITIN DEACETYLASE"/>
    <property type="match status" value="1"/>
</dbReference>
<accession>A0A1Y1YKL4</accession>
<feature type="domain" description="Chitin-binding type-1" evidence="9">
    <location>
        <begin position="160"/>
        <end position="204"/>
    </location>
</feature>
<feature type="disulfide bond" evidence="7">
    <location>
        <begin position="173"/>
        <end position="185"/>
    </location>
</feature>
<feature type="disulfide bond" evidence="7">
    <location>
        <begin position="178"/>
        <end position="192"/>
    </location>
</feature>
<protein>
    <recommendedName>
        <fullName evidence="9">Chitin-binding type-1 domain-containing protein</fullName>
    </recommendedName>
</protein>
<gene>
    <name evidence="10" type="ORF">LY90DRAFT_642414</name>
</gene>
<keyword evidence="7" id="KW-1015">Disulfide bond</keyword>